<evidence type="ECO:0000313" key="2">
    <source>
        <dbReference type="Proteomes" id="UP001218218"/>
    </source>
</evidence>
<protein>
    <submittedName>
        <fullName evidence="1">Uncharacterized protein</fullName>
    </submittedName>
</protein>
<organism evidence="1 2">
    <name type="scientific">Mycena albidolilacea</name>
    <dbReference type="NCBI Taxonomy" id="1033008"/>
    <lineage>
        <taxon>Eukaryota</taxon>
        <taxon>Fungi</taxon>
        <taxon>Dikarya</taxon>
        <taxon>Basidiomycota</taxon>
        <taxon>Agaricomycotina</taxon>
        <taxon>Agaricomycetes</taxon>
        <taxon>Agaricomycetidae</taxon>
        <taxon>Agaricales</taxon>
        <taxon>Marasmiineae</taxon>
        <taxon>Mycenaceae</taxon>
        <taxon>Mycena</taxon>
    </lineage>
</organism>
<dbReference type="EMBL" id="JARIHO010000021">
    <property type="protein sequence ID" value="KAJ7346430.1"/>
    <property type="molecule type" value="Genomic_DNA"/>
</dbReference>
<dbReference type="AlphaFoldDB" id="A0AAD7A0J0"/>
<gene>
    <name evidence="1" type="ORF">DFH08DRAFT_1081180</name>
</gene>
<evidence type="ECO:0000313" key="1">
    <source>
        <dbReference type="EMBL" id="KAJ7346430.1"/>
    </source>
</evidence>
<comment type="caution">
    <text evidence="1">The sequence shown here is derived from an EMBL/GenBank/DDBJ whole genome shotgun (WGS) entry which is preliminary data.</text>
</comment>
<name>A0AAD7A0J0_9AGAR</name>
<dbReference type="Proteomes" id="UP001218218">
    <property type="component" value="Unassembled WGS sequence"/>
</dbReference>
<sequence>MHHPTDAHTRLTPSNLKCDVHLGLISCSRELRPPPSYTRGGRIGTLVCVGIMIACLLSRDILLTLIFHSTASGPHSQYDRRLLPLLEPFSALCRQLCMPSLRHARMLLHTSSAMTRPKPQLIRCRPAHNVRVLFAYDELPVRRTLAFPSSFIRWHLISILNFIRARISPVRCSDAIKDSTPPSVFTLEPSLRHTIAVHLIRISATSLTGGITVTATRALSLDRPVPDVREHIVAVVASPHG</sequence>
<keyword evidence="2" id="KW-1185">Reference proteome</keyword>
<proteinExistence type="predicted"/>
<accession>A0AAD7A0J0</accession>
<reference evidence="1" key="1">
    <citation type="submission" date="2023-03" db="EMBL/GenBank/DDBJ databases">
        <title>Massive genome expansion in bonnet fungi (Mycena s.s.) driven by repeated elements and novel gene families across ecological guilds.</title>
        <authorList>
            <consortium name="Lawrence Berkeley National Laboratory"/>
            <person name="Harder C.B."/>
            <person name="Miyauchi S."/>
            <person name="Viragh M."/>
            <person name="Kuo A."/>
            <person name="Thoen E."/>
            <person name="Andreopoulos B."/>
            <person name="Lu D."/>
            <person name="Skrede I."/>
            <person name="Drula E."/>
            <person name="Henrissat B."/>
            <person name="Morin E."/>
            <person name="Kohler A."/>
            <person name="Barry K."/>
            <person name="LaButti K."/>
            <person name="Morin E."/>
            <person name="Salamov A."/>
            <person name="Lipzen A."/>
            <person name="Mereny Z."/>
            <person name="Hegedus B."/>
            <person name="Baldrian P."/>
            <person name="Stursova M."/>
            <person name="Weitz H."/>
            <person name="Taylor A."/>
            <person name="Grigoriev I.V."/>
            <person name="Nagy L.G."/>
            <person name="Martin F."/>
            <person name="Kauserud H."/>
        </authorList>
    </citation>
    <scope>NUCLEOTIDE SEQUENCE</scope>
    <source>
        <strain evidence="1">CBHHK002</strain>
    </source>
</reference>